<gene>
    <name evidence="1" type="ORF">PCLFYP37_01113</name>
</gene>
<dbReference type="RefSeq" id="WP_412441840.1">
    <property type="nucleotide sequence ID" value="NZ_CACRUT010000006.1"/>
</dbReference>
<accession>A0A6N2ZKR0</accession>
<proteinExistence type="predicted"/>
<protein>
    <submittedName>
        <fullName evidence="1">Uncharacterized protein</fullName>
    </submittedName>
</protein>
<evidence type="ECO:0000313" key="1">
    <source>
        <dbReference type="EMBL" id="VYT78536.1"/>
    </source>
</evidence>
<organism evidence="1">
    <name type="scientific">Paraprevotella clara</name>
    <dbReference type="NCBI Taxonomy" id="454154"/>
    <lineage>
        <taxon>Bacteria</taxon>
        <taxon>Pseudomonadati</taxon>
        <taxon>Bacteroidota</taxon>
        <taxon>Bacteroidia</taxon>
        <taxon>Bacteroidales</taxon>
        <taxon>Prevotellaceae</taxon>
        <taxon>Paraprevotella</taxon>
    </lineage>
</organism>
<sequence length="162" mass="17693">MEMKSLMRLACLGAVAMTFVACEEDKHICTLPSFAGFRIEPTVWNAGDSVTITAVQQSLGDLLYKAEYHWSVECTDTTFTKNYNVVYDADKSNPYIGIRLPDDFRGRMAKINFSVQYSYSATAPQSAPSGSNSGQSGIYGSITTTAASQLYGTGRGSYTLSW</sequence>
<name>A0A6N2ZKR0_9BACT</name>
<dbReference type="PROSITE" id="PS51257">
    <property type="entry name" value="PROKAR_LIPOPROTEIN"/>
    <property type="match status" value="1"/>
</dbReference>
<dbReference type="AlphaFoldDB" id="A0A6N2ZKR0"/>
<reference evidence="1" key="1">
    <citation type="submission" date="2019-11" db="EMBL/GenBank/DDBJ databases">
        <authorList>
            <person name="Feng L."/>
        </authorList>
    </citation>
    <scope>NUCLEOTIDE SEQUENCE</scope>
    <source>
        <strain evidence="1">PclaraLFYP37</strain>
    </source>
</reference>
<dbReference type="EMBL" id="CACRUT010000006">
    <property type="protein sequence ID" value="VYT78536.1"/>
    <property type="molecule type" value="Genomic_DNA"/>
</dbReference>